<keyword evidence="4" id="KW-1185">Reference proteome</keyword>
<keyword evidence="2" id="KW-0472">Membrane</keyword>
<evidence type="ECO:0000256" key="2">
    <source>
        <dbReference type="SAM" id="Phobius"/>
    </source>
</evidence>
<feature type="non-terminal residue" evidence="3">
    <location>
        <position position="1"/>
    </location>
</feature>
<feature type="region of interest" description="Disordered" evidence="1">
    <location>
        <begin position="46"/>
        <end position="86"/>
    </location>
</feature>
<feature type="transmembrane region" description="Helical" evidence="2">
    <location>
        <begin position="6"/>
        <end position="30"/>
    </location>
</feature>
<dbReference type="AlphaFoldDB" id="A0AAV2HL69"/>
<name>A0AAV2HL69_LYMST</name>
<accession>A0AAV2HL69</accession>
<feature type="compositionally biased region" description="Polar residues" evidence="1">
    <location>
        <begin position="125"/>
        <end position="140"/>
    </location>
</feature>
<comment type="caution">
    <text evidence="3">The sequence shown here is derived from an EMBL/GenBank/DDBJ whole genome shotgun (WGS) entry which is preliminary data.</text>
</comment>
<sequence length="140" mass="15441">SQNLIIGLSVGLSLFTILFVSIWIIFCCWVKQNKAKNRVENNEPLDLFKSQTDRKSTLSKQLSTHGGGDDQSQGTEDNTDGSSWRNSVLAYQSSNSRITRPKLLVSGSMQNTSSDTKYRGHQGSADINGSGNEMMTSYNL</sequence>
<keyword evidence="2" id="KW-0812">Transmembrane</keyword>
<protein>
    <submittedName>
        <fullName evidence="3">Uncharacterized protein</fullName>
    </submittedName>
</protein>
<evidence type="ECO:0000313" key="3">
    <source>
        <dbReference type="EMBL" id="CAL1534781.1"/>
    </source>
</evidence>
<evidence type="ECO:0000256" key="1">
    <source>
        <dbReference type="SAM" id="MobiDB-lite"/>
    </source>
</evidence>
<dbReference type="EMBL" id="CAXITT010000182">
    <property type="protein sequence ID" value="CAL1534781.1"/>
    <property type="molecule type" value="Genomic_DNA"/>
</dbReference>
<organism evidence="3 4">
    <name type="scientific">Lymnaea stagnalis</name>
    <name type="common">Great pond snail</name>
    <name type="synonym">Helix stagnalis</name>
    <dbReference type="NCBI Taxonomy" id="6523"/>
    <lineage>
        <taxon>Eukaryota</taxon>
        <taxon>Metazoa</taxon>
        <taxon>Spiralia</taxon>
        <taxon>Lophotrochozoa</taxon>
        <taxon>Mollusca</taxon>
        <taxon>Gastropoda</taxon>
        <taxon>Heterobranchia</taxon>
        <taxon>Euthyneura</taxon>
        <taxon>Panpulmonata</taxon>
        <taxon>Hygrophila</taxon>
        <taxon>Lymnaeoidea</taxon>
        <taxon>Lymnaeidae</taxon>
        <taxon>Lymnaea</taxon>
    </lineage>
</organism>
<gene>
    <name evidence="3" type="ORF">GSLYS_00008741001</name>
</gene>
<proteinExistence type="predicted"/>
<dbReference type="Proteomes" id="UP001497497">
    <property type="component" value="Unassembled WGS sequence"/>
</dbReference>
<reference evidence="3 4" key="1">
    <citation type="submission" date="2024-04" db="EMBL/GenBank/DDBJ databases">
        <authorList>
            <consortium name="Genoscope - CEA"/>
            <person name="William W."/>
        </authorList>
    </citation>
    <scope>NUCLEOTIDE SEQUENCE [LARGE SCALE GENOMIC DNA]</scope>
</reference>
<feature type="compositionally biased region" description="Polar residues" evidence="1">
    <location>
        <begin position="58"/>
        <end position="86"/>
    </location>
</feature>
<evidence type="ECO:0000313" key="4">
    <source>
        <dbReference type="Proteomes" id="UP001497497"/>
    </source>
</evidence>
<feature type="region of interest" description="Disordered" evidence="1">
    <location>
        <begin position="102"/>
        <end position="140"/>
    </location>
</feature>
<keyword evidence="2" id="KW-1133">Transmembrane helix</keyword>